<comment type="caution">
    <text evidence="6">The sequence shown here is derived from an EMBL/GenBank/DDBJ whole genome shotgun (WGS) entry which is preliminary data.</text>
</comment>
<dbReference type="Gene3D" id="3.50.50.60">
    <property type="entry name" value="FAD/NAD(P)-binding domain"/>
    <property type="match status" value="1"/>
</dbReference>
<keyword evidence="2" id="KW-0732">Signal</keyword>
<feature type="domain" description="FAD dependent oxidoreductase" evidence="4">
    <location>
        <begin position="428"/>
        <end position="780"/>
    </location>
</feature>
<protein>
    <submittedName>
        <fullName evidence="6">FAD-dependent oxidoreductase</fullName>
    </submittedName>
</protein>
<dbReference type="SUPFAM" id="SSF51905">
    <property type="entry name" value="FAD/NAD(P)-binding domain"/>
    <property type="match status" value="1"/>
</dbReference>
<evidence type="ECO:0000259" key="4">
    <source>
        <dbReference type="Pfam" id="PF01266"/>
    </source>
</evidence>
<reference evidence="6 7" key="1">
    <citation type="submission" date="2024-09" db="EMBL/GenBank/DDBJ databases">
        <title>The Natural Products Discovery Center: Release of the First 8490 Sequenced Strains for Exploring Actinobacteria Biosynthetic Diversity.</title>
        <authorList>
            <person name="Kalkreuter E."/>
            <person name="Kautsar S.A."/>
            <person name="Yang D."/>
            <person name="Bader C.D."/>
            <person name="Teijaro C.N."/>
            <person name="Fluegel L."/>
            <person name="Davis C.M."/>
            <person name="Simpson J.R."/>
            <person name="Lauterbach L."/>
            <person name="Steele A.D."/>
            <person name="Gui C."/>
            <person name="Meng S."/>
            <person name="Li G."/>
            <person name="Viehrig K."/>
            <person name="Ye F."/>
            <person name="Su P."/>
            <person name="Kiefer A.F."/>
            <person name="Nichols A."/>
            <person name="Cepeda A.J."/>
            <person name="Yan W."/>
            <person name="Fan B."/>
            <person name="Jiang Y."/>
            <person name="Adhikari A."/>
            <person name="Zheng C.-J."/>
            <person name="Schuster L."/>
            <person name="Cowan T.M."/>
            <person name="Smanski M.J."/>
            <person name="Chevrette M.G."/>
            <person name="De Carvalho L.P.S."/>
            <person name="Shen B."/>
        </authorList>
    </citation>
    <scope>NUCLEOTIDE SEQUENCE [LARGE SCALE GENOMIC DNA]</scope>
    <source>
        <strain evidence="6 7">NPDC056472</strain>
    </source>
</reference>
<dbReference type="Pfam" id="PF13458">
    <property type="entry name" value="Peripla_BP_6"/>
    <property type="match status" value="1"/>
</dbReference>
<organism evidence="6 7">
    <name type="scientific">Streptomyces wedmorensis</name>
    <dbReference type="NCBI Taxonomy" id="43759"/>
    <lineage>
        <taxon>Bacteria</taxon>
        <taxon>Bacillati</taxon>
        <taxon>Actinomycetota</taxon>
        <taxon>Actinomycetes</taxon>
        <taxon>Kitasatosporales</taxon>
        <taxon>Streptomycetaceae</taxon>
        <taxon>Streptomyces</taxon>
    </lineage>
</organism>
<evidence type="ECO:0000256" key="2">
    <source>
        <dbReference type="ARBA" id="ARBA00022729"/>
    </source>
</evidence>
<dbReference type="InterPro" id="IPR028082">
    <property type="entry name" value="Peripla_BP_I"/>
</dbReference>
<dbReference type="PANTHER" id="PTHR13847:SF287">
    <property type="entry name" value="FAD-DEPENDENT OXIDOREDUCTASE DOMAIN-CONTAINING PROTEIN 1"/>
    <property type="match status" value="1"/>
</dbReference>
<comment type="similarity">
    <text evidence="1">Belongs to the leucine-binding protein family.</text>
</comment>
<feature type="domain" description="Leucine-binding protein" evidence="5">
    <location>
        <begin position="75"/>
        <end position="212"/>
    </location>
</feature>
<sequence>MREFLWDAEAGIDGGTGTGETVPGPIETAAVSGDAAAVVTPGGVVSALGTWAGAVTGLRSAEAEAAADALPHAAVVGPFSGERAAWGEHLERAAAHYGSAVTWELYDDRGETETARQIAEAVVAEGRHTLVIGHFNSSGARAALPVYRAAGLPILLPLATTPDLLADSAGTILRWCPDDRAQAVDLLAAVRAAGHTRIAVVHDGTGYGERLAGLVREPRVAPAAHPALPSGAVVSDGSGPATGAVAVPAGLMGAPEAAGAPPGSGLDVLDLLDTGDDAGDGAGGPDAGVAARITALVVCGTHVGAARIGREWRAAGFAGAFYFTDDCAVDEFAALLAEPTGRGQAHVARMRGGPETHVDAAFAAATAALTEDPGRTGRTLLAAVRAHADRGFTARGEPEAGSVGWDLVPVPAAPRTAAPGHGRGRAYDVIIVGAGVVGAATASVLARHGARVALVAPMDGSRDHATAMSGGLVRSYEPDPYLRGLALRSHQLAWGPAALAPGPYGFMTTGSLVLCGDADLEQARKGVAELNGAGVPAELLAPEEIGARFPGLAVDGVTAAVWEPEAGYADPPRTARAYRDRALAHGARLLPALVRELVAPPGADRVRVLLEPGGPVEARAIVLAAGGGTGDIAGHRLSGADAGRTKTIRYGFFHHPATAGLPTVVDLVTGVWGRPQLSGEAAGGYMAGRPVDEWDVPLGGDDTLTDEHVAYIRQGAAVRWPWLADPAARFLAGRQGVDLYTPHSRPHLGRSHPGSRVVLATGWSGAGFKTAPAAAELAAAEALEVLTGL</sequence>
<dbReference type="InterPro" id="IPR028081">
    <property type="entry name" value="Leu-bd"/>
</dbReference>
<dbReference type="Gene3D" id="3.40.50.2300">
    <property type="match status" value="2"/>
</dbReference>
<evidence type="ECO:0000256" key="1">
    <source>
        <dbReference type="ARBA" id="ARBA00010062"/>
    </source>
</evidence>
<keyword evidence="7" id="KW-1185">Reference proteome</keyword>
<name>A0ABW6ITW6_STRWE</name>
<dbReference type="InterPro" id="IPR006076">
    <property type="entry name" value="FAD-dep_OxRdtase"/>
</dbReference>
<dbReference type="EMBL" id="JBHTRV010000007">
    <property type="protein sequence ID" value="MFE5980332.1"/>
    <property type="molecule type" value="Genomic_DNA"/>
</dbReference>
<evidence type="ECO:0000313" key="6">
    <source>
        <dbReference type="EMBL" id="MFE5980332.1"/>
    </source>
</evidence>
<evidence type="ECO:0000259" key="5">
    <source>
        <dbReference type="Pfam" id="PF13458"/>
    </source>
</evidence>
<evidence type="ECO:0000313" key="7">
    <source>
        <dbReference type="Proteomes" id="UP001600424"/>
    </source>
</evidence>
<dbReference type="PANTHER" id="PTHR13847">
    <property type="entry name" value="SARCOSINE DEHYDROGENASE-RELATED"/>
    <property type="match status" value="1"/>
</dbReference>
<keyword evidence="3" id="KW-0560">Oxidoreductase</keyword>
<proteinExistence type="inferred from homology"/>
<accession>A0ABW6ITW6</accession>
<gene>
    <name evidence="6" type="ORF">ACFQ63_11530</name>
</gene>
<dbReference type="SUPFAM" id="SSF53822">
    <property type="entry name" value="Periplasmic binding protein-like I"/>
    <property type="match status" value="1"/>
</dbReference>
<dbReference type="Proteomes" id="UP001600424">
    <property type="component" value="Unassembled WGS sequence"/>
</dbReference>
<dbReference type="InterPro" id="IPR036188">
    <property type="entry name" value="FAD/NAD-bd_sf"/>
</dbReference>
<dbReference type="Gene3D" id="3.30.9.10">
    <property type="entry name" value="D-Amino Acid Oxidase, subunit A, domain 2"/>
    <property type="match status" value="1"/>
</dbReference>
<dbReference type="Pfam" id="PF01266">
    <property type="entry name" value="DAO"/>
    <property type="match status" value="1"/>
</dbReference>
<dbReference type="PRINTS" id="PR00411">
    <property type="entry name" value="PNDRDTASEI"/>
</dbReference>
<evidence type="ECO:0000256" key="3">
    <source>
        <dbReference type="ARBA" id="ARBA00023002"/>
    </source>
</evidence>
<dbReference type="RefSeq" id="WP_386252167.1">
    <property type="nucleotide sequence ID" value="NZ_JBHTRV010000007.1"/>
</dbReference>